<evidence type="ECO:0008006" key="3">
    <source>
        <dbReference type="Google" id="ProtNLM"/>
    </source>
</evidence>
<dbReference type="AlphaFoldDB" id="A0A2N0D350"/>
<reference evidence="1 2" key="2">
    <citation type="submission" date="2017-12" db="EMBL/GenBank/DDBJ databases">
        <title>Genome sequence of Rhizobium sullae HCNT1 isolated from Sulla coronaria nodules and featuring peculiar denitrification phenotypes.</title>
        <authorList>
            <person name="De Diego-Diaz B."/>
            <person name="Treu L."/>
            <person name="Campanaro S."/>
            <person name="Da Silva Duarte V."/>
            <person name="Basaglia M."/>
            <person name="Favaro L."/>
            <person name="Casella S."/>
            <person name="Squartini A."/>
        </authorList>
    </citation>
    <scope>NUCLEOTIDE SEQUENCE [LARGE SCALE GENOMIC DNA]</scope>
    <source>
        <strain evidence="1 2">HCNT1</strain>
    </source>
</reference>
<evidence type="ECO:0000313" key="2">
    <source>
        <dbReference type="Proteomes" id="UP000232164"/>
    </source>
</evidence>
<dbReference type="EMBL" id="PIQN01000022">
    <property type="protein sequence ID" value="PKA40472.1"/>
    <property type="molecule type" value="Genomic_DNA"/>
</dbReference>
<reference evidence="1 2" key="1">
    <citation type="submission" date="2017-11" db="EMBL/GenBank/DDBJ databases">
        <authorList>
            <person name="Han C.G."/>
        </authorList>
    </citation>
    <scope>NUCLEOTIDE SEQUENCE [LARGE SCALE GENOMIC DNA]</scope>
    <source>
        <strain evidence="1 2">HCNT1</strain>
    </source>
</reference>
<organism evidence="1 2">
    <name type="scientific">Rhizobium sullae</name>
    <name type="common">Rhizobium hedysari</name>
    <dbReference type="NCBI Taxonomy" id="50338"/>
    <lineage>
        <taxon>Bacteria</taxon>
        <taxon>Pseudomonadati</taxon>
        <taxon>Pseudomonadota</taxon>
        <taxon>Alphaproteobacteria</taxon>
        <taxon>Hyphomicrobiales</taxon>
        <taxon>Rhizobiaceae</taxon>
        <taxon>Rhizobium/Agrobacterium group</taxon>
        <taxon>Rhizobium</taxon>
    </lineage>
</organism>
<comment type="caution">
    <text evidence="1">The sequence shown here is derived from an EMBL/GenBank/DDBJ whole genome shotgun (WGS) entry which is preliminary data.</text>
</comment>
<protein>
    <recommendedName>
        <fullName evidence="3">CAP-Gly domain protein</fullName>
    </recommendedName>
</protein>
<dbReference type="Proteomes" id="UP000232164">
    <property type="component" value="Unassembled WGS sequence"/>
</dbReference>
<dbReference type="RefSeq" id="WP_100772716.1">
    <property type="nucleotide sequence ID" value="NZ_PIQN01000022.1"/>
</dbReference>
<proteinExistence type="predicted"/>
<accession>A0A2N0D350</accession>
<name>A0A2N0D350_RHISU</name>
<evidence type="ECO:0000313" key="1">
    <source>
        <dbReference type="EMBL" id="PKA40472.1"/>
    </source>
</evidence>
<sequence>MTGTYQFHVGMDVVCISASQPAHTSMPSDLVEGATYKLRWVGMHEHYVEGEYLGVRLEGIHRGTCRIWGDVDTPFRATRFRPLVRDRLGGLRALLAGGPVAPSIDDPQRVTKKVEEKV</sequence>
<gene>
    <name evidence="1" type="ORF">CWR43_28275</name>
</gene>